<keyword evidence="5" id="KW-1185">Reference proteome</keyword>
<dbReference type="EMBL" id="VOMB01000018">
    <property type="protein sequence ID" value="MBU9765142.1"/>
    <property type="molecule type" value="Genomic_DNA"/>
</dbReference>
<dbReference type="InterPro" id="IPR010618">
    <property type="entry name" value="RPF"/>
</dbReference>
<protein>
    <submittedName>
        <fullName evidence="4">Transglycosylase family protein</fullName>
    </submittedName>
</protein>
<keyword evidence="1" id="KW-0378">Hydrolase</keyword>
<feature type="signal peptide" evidence="2">
    <location>
        <begin position="1"/>
        <end position="30"/>
    </location>
</feature>
<proteinExistence type="predicted"/>
<accession>A0ABS6KNH2</accession>
<gene>
    <name evidence="4" type="ORF">FR943_14980</name>
</gene>
<comment type="caution">
    <text evidence="4">The sequence shown here is derived from an EMBL/GenBank/DDBJ whole genome shotgun (WGS) entry which is preliminary data.</text>
</comment>
<keyword evidence="2" id="KW-0732">Signal</keyword>
<dbReference type="CDD" id="cd13925">
    <property type="entry name" value="RPF"/>
    <property type="match status" value="1"/>
</dbReference>
<evidence type="ECO:0000313" key="4">
    <source>
        <dbReference type="EMBL" id="MBU9765142.1"/>
    </source>
</evidence>
<feature type="domain" description="Resuscitation-promoting factor core lysozyme-like" evidence="3">
    <location>
        <begin position="30"/>
        <end position="101"/>
    </location>
</feature>
<dbReference type="RefSeq" id="WP_217158506.1">
    <property type="nucleotide sequence ID" value="NZ_VOMB01000018.1"/>
</dbReference>
<feature type="chain" id="PRO_5045246470" evidence="2">
    <location>
        <begin position="31"/>
        <end position="136"/>
    </location>
</feature>
<evidence type="ECO:0000256" key="1">
    <source>
        <dbReference type="ARBA" id="ARBA00022801"/>
    </source>
</evidence>
<organism evidence="4 5">
    <name type="scientific">[Mycobacterium] fortunisiensis</name>
    <dbReference type="NCBI Taxonomy" id="2600579"/>
    <lineage>
        <taxon>Bacteria</taxon>
        <taxon>Bacillati</taxon>
        <taxon>Actinomycetota</taxon>
        <taxon>Actinomycetes</taxon>
        <taxon>Mycobacteriales</taxon>
        <taxon>Mycobacteriaceae</taxon>
        <taxon>Mycolicibacterium</taxon>
    </lineage>
</organism>
<reference evidence="4 5" key="1">
    <citation type="journal article" date="2021" name="Sci. Rep.">
        <title>Phenotypic and genomic hallmarks of a novel, potentially pathogenic rapidly growing Mycobacterium species related to the Mycobacterium fortuitum complex.</title>
        <authorList>
            <person name="Gharbi R."/>
            <person name="Khanna V."/>
            <person name="Frigui W."/>
            <person name="Mhenni B."/>
            <person name="Brosch R."/>
            <person name="Mardassi H."/>
        </authorList>
    </citation>
    <scope>NUCLEOTIDE SEQUENCE [LARGE SCALE GENOMIC DNA]</scope>
    <source>
        <strain evidence="4 5">TNTM28</strain>
    </source>
</reference>
<evidence type="ECO:0000256" key="2">
    <source>
        <dbReference type="SAM" id="SignalP"/>
    </source>
</evidence>
<evidence type="ECO:0000259" key="3">
    <source>
        <dbReference type="Pfam" id="PF06737"/>
    </source>
</evidence>
<dbReference type="Proteomes" id="UP000812982">
    <property type="component" value="Unassembled WGS sequence"/>
</dbReference>
<evidence type="ECO:0000313" key="5">
    <source>
        <dbReference type="Proteomes" id="UP000812982"/>
    </source>
</evidence>
<sequence length="136" mass="14087">MRVRKVVTVFVFIGAIALAQMVLTVPNAGAEPNWDAMAQCESGGNWAADTGNGFYGGLQFTPATWASHGGTGSPAAASREEQIAVARNVLQTQGLGAWPVCGGPIGMATGTCRQLVAWIPLAHLPRLCTLALNPLA</sequence>
<dbReference type="Pfam" id="PF06737">
    <property type="entry name" value="Transglycosylas"/>
    <property type="match status" value="1"/>
</dbReference>
<name>A0ABS6KNH2_9MYCO</name>